<dbReference type="RefSeq" id="WP_004334056.1">
    <property type="nucleotide sequence ID" value="NZ_ACNN01000026.1"/>
</dbReference>
<dbReference type="Proteomes" id="UP000004295">
    <property type="component" value="Unassembled WGS sequence"/>
</dbReference>
<proteinExistence type="inferred from homology"/>
<dbReference type="Gene3D" id="3.90.550.10">
    <property type="entry name" value="Spore Coat Polysaccharide Biosynthesis Protein SpsA, Chain A"/>
    <property type="match status" value="1"/>
</dbReference>
<dbReference type="PANTHER" id="PTHR43179">
    <property type="entry name" value="RHAMNOSYLTRANSFERASE WBBL"/>
    <property type="match status" value="1"/>
</dbReference>
<keyword evidence="3 5" id="KW-0808">Transferase</keyword>
<dbReference type="EMBL" id="ACNN01000026">
    <property type="protein sequence ID" value="EEN82304.1"/>
    <property type="molecule type" value="Genomic_DNA"/>
</dbReference>
<dbReference type="EC" id="2.4.-.-" evidence="5"/>
<dbReference type="PANTHER" id="PTHR43179:SF12">
    <property type="entry name" value="GALACTOFURANOSYLTRANSFERASE GLFT2"/>
    <property type="match status" value="1"/>
</dbReference>
<comment type="caution">
    <text evidence="5">The sequence shown here is derived from an EMBL/GenBank/DDBJ whole genome shotgun (WGS) entry which is preliminary data.</text>
</comment>
<dbReference type="GO" id="GO:0016757">
    <property type="term" value="F:glycosyltransferase activity"/>
    <property type="evidence" value="ECO:0007669"/>
    <property type="project" value="UniProtKB-KW"/>
</dbReference>
<keyword evidence="6" id="KW-1185">Reference proteome</keyword>
<evidence type="ECO:0000256" key="1">
    <source>
        <dbReference type="ARBA" id="ARBA00006739"/>
    </source>
</evidence>
<dbReference type="AlphaFoldDB" id="C3JBG1"/>
<sequence>MSTAPLITIGILNWNGSHLLRKFLPDVVRCTPSDKACIVVIDNGSTDDSIEVVERGFPSVKLLKFSENYGFAKGYNQALAQCETPYYCLLNSDVAVTEGWLDAPLAMLEANARLAAVQPKIRSFHHPSQFEYAGAAGGFIDHLGYPFCRGRVFDTIEEDKGQYDTEASIFWASGACLFVRRDAYLQVGGLDERFFAHMEEIDLCWRWLRSGYEVRYTPNSTIYHLGGATLSTSNARKVYLNFRNNLLMLYKNLPRKQAKRLLPKRMLLDGLSAGMYLVKGKSRFAWAIYKAHRDFRKMKQHYTPPLAPPVQLSSVYPHSIVWQYFFLGKRHFSDLKP</sequence>
<protein>
    <submittedName>
        <fullName evidence="5">Glycosyltransferase, group 2 family protein</fullName>
        <ecNumber evidence="5">2.4.-.-</ecNumber>
    </submittedName>
</protein>
<gene>
    <name evidence="5" type="ORF">POREN0001_1695</name>
</gene>
<dbReference type="GeneID" id="93366099"/>
<dbReference type="Pfam" id="PF00535">
    <property type="entry name" value="Glycos_transf_2"/>
    <property type="match status" value="1"/>
</dbReference>
<evidence type="ECO:0000259" key="4">
    <source>
        <dbReference type="Pfam" id="PF00535"/>
    </source>
</evidence>
<accession>C3JBG1</accession>
<evidence type="ECO:0000313" key="5">
    <source>
        <dbReference type="EMBL" id="EEN82304.1"/>
    </source>
</evidence>
<dbReference type="STRING" id="553175.POREN0001_1695"/>
<evidence type="ECO:0000313" key="6">
    <source>
        <dbReference type="Proteomes" id="UP000004295"/>
    </source>
</evidence>
<evidence type="ECO:0000256" key="2">
    <source>
        <dbReference type="ARBA" id="ARBA00022676"/>
    </source>
</evidence>
<dbReference type="eggNOG" id="COG1216">
    <property type="taxonomic scope" value="Bacteria"/>
</dbReference>
<dbReference type="CDD" id="cd04186">
    <property type="entry name" value="GT_2_like_c"/>
    <property type="match status" value="1"/>
</dbReference>
<comment type="similarity">
    <text evidence="1">Belongs to the glycosyltransferase 2 family.</text>
</comment>
<dbReference type="InterPro" id="IPR029044">
    <property type="entry name" value="Nucleotide-diphossugar_trans"/>
</dbReference>
<keyword evidence="2 5" id="KW-0328">Glycosyltransferase</keyword>
<dbReference type="SUPFAM" id="SSF53448">
    <property type="entry name" value="Nucleotide-diphospho-sugar transferases"/>
    <property type="match status" value="1"/>
</dbReference>
<feature type="domain" description="Glycosyltransferase 2-like" evidence="4">
    <location>
        <begin position="9"/>
        <end position="130"/>
    </location>
</feature>
<dbReference type="InterPro" id="IPR001173">
    <property type="entry name" value="Glyco_trans_2-like"/>
</dbReference>
<evidence type="ECO:0000256" key="3">
    <source>
        <dbReference type="ARBA" id="ARBA00022679"/>
    </source>
</evidence>
<organism evidence="5 6">
    <name type="scientific">Porphyromonas endodontalis (strain ATCC 35406 / DSM 24491 / JCM 8526 / CCUG 16442 / BCRC 14492 / NCTC 13058 / HG 370)</name>
    <name type="common">Bacteroides endodontalis</name>
    <dbReference type="NCBI Taxonomy" id="553175"/>
    <lineage>
        <taxon>Bacteria</taxon>
        <taxon>Pseudomonadati</taxon>
        <taxon>Bacteroidota</taxon>
        <taxon>Bacteroidia</taxon>
        <taxon>Bacteroidales</taxon>
        <taxon>Porphyromonadaceae</taxon>
        <taxon>Porphyromonas</taxon>
    </lineage>
</organism>
<reference evidence="5 6" key="1">
    <citation type="submission" date="2009-04" db="EMBL/GenBank/DDBJ databases">
        <authorList>
            <person name="Sebastian Y."/>
            <person name="Madupu R."/>
            <person name="Durkin A.S."/>
            <person name="Torralba M."/>
            <person name="Methe B."/>
            <person name="Sutton G.G."/>
            <person name="Strausberg R.L."/>
            <person name="Nelson K.E."/>
        </authorList>
    </citation>
    <scope>NUCLEOTIDE SEQUENCE [LARGE SCALE GENOMIC DNA]</scope>
    <source>
        <strain evidence="6">ATCC 35406 / BCRC 14492 / JCM 8526 / NCTC 13058 / HG 370</strain>
    </source>
</reference>
<name>C3JBG1_POREA</name>